<feature type="compositionally biased region" description="Basic and acidic residues" evidence="1">
    <location>
        <begin position="31"/>
        <end position="48"/>
    </location>
</feature>
<feature type="region of interest" description="Disordered" evidence="1">
    <location>
        <begin position="31"/>
        <end position="53"/>
    </location>
</feature>
<feature type="region of interest" description="Disordered" evidence="1">
    <location>
        <begin position="83"/>
        <end position="151"/>
    </location>
</feature>
<reference evidence="2 3" key="1">
    <citation type="submission" date="2023-03" db="EMBL/GenBank/DDBJ databases">
        <title>Draft genome sequence of type strain Streptomyces ferralitis JCM 14344.</title>
        <authorList>
            <person name="Klaysubun C."/>
            <person name="Duangmal K."/>
        </authorList>
    </citation>
    <scope>NUCLEOTIDE SEQUENCE [LARGE SCALE GENOMIC DNA]</scope>
    <source>
        <strain evidence="2 3">JCM 14344</strain>
    </source>
</reference>
<name>A0ABT5Z5N4_9ACTN</name>
<protein>
    <submittedName>
        <fullName evidence="2">Uncharacterized protein</fullName>
    </submittedName>
</protein>
<dbReference type="EMBL" id="JARHTQ010000020">
    <property type="protein sequence ID" value="MDF2259135.1"/>
    <property type="molecule type" value="Genomic_DNA"/>
</dbReference>
<accession>A0ABT5Z5N4</accession>
<evidence type="ECO:0000313" key="2">
    <source>
        <dbReference type="EMBL" id="MDF2259135.1"/>
    </source>
</evidence>
<comment type="caution">
    <text evidence="2">The sequence shown here is derived from an EMBL/GenBank/DDBJ whole genome shotgun (WGS) entry which is preliminary data.</text>
</comment>
<evidence type="ECO:0000256" key="1">
    <source>
        <dbReference type="SAM" id="MobiDB-lite"/>
    </source>
</evidence>
<organism evidence="2 3">
    <name type="scientific">Streptantibioticus ferralitis</name>
    <dbReference type="NCBI Taxonomy" id="236510"/>
    <lineage>
        <taxon>Bacteria</taxon>
        <taxon>Bacillati</taxon>
        <taxon>Actinomycetota</taxon>
        <taxon>Actinomycetes</taxon>
        <taxon>Kitasatosporales</taxon>
        <taxon>Streptomycetaceae</taxon>
        <taxon>Streptantibioticus</taxon>
    </lineage>
</organism>
<evidence type="ECO:0000313" key="3">
    <source>
        <dbReference type="Proteomes" id="UP001220022"/>
    </source>
</evidence>
<proteinExistence type="predicted"/>
<feature type="compositionally biased region" description="Basic and acidic residues" evidence="1">
    <location>
        <begin position="83"/>
        <end position="102"/>
    </location>
</feature>
<feature type="compositionally biased region" description="Pro residues" evidence="1">
    <location>
        <begin position="108"/>
        <end position="121"/>
    </location>
</feature>
<sequence length="166" mass="18019">MPGWGLIVERNSGWGERAQWQAEVVGHVDGTREQALEEPRVRATEHARSQSSVRLCRHGDAFPVTRSSGWSDRHSRWSVAELVRDSEAEREAAARRQEEKARGAGRPLPLPKPPGPAPPPRIRTSRGTPTYPTGLPGSAGTTFPRAGNAASYGRVATLRTCSSPPP</sequence>
<dbReference type="Proteomes" id="UP001220022">
    <property type="component" value="Unassembled WGS sequence"/>
</dbReference>
<keyword evidence="3" id="KW-1185">Reference proteome</keyword>
<gene>
    <name evidence="2" type="ORF">P2L57_26500</name>
</gene>
<dbReference type="RefSeq" id="WP_275818598.1">
    <property type="nucleotide sequence ID" value="NZ_BAAANM010000010.1"/>
</dbReference>